<dbReference type="Proteomes" id="UP000297938">
    <property type="component" value="Unassembled WGS sequence"/>
</dbReference>
<dbReference type="InterPro" id="IPR036390">
    <property type="entry name" value="WH_DNA-bd_sf"/>
</dbReference>
<feature type="domain" description="Transcription regulator PadR N-terminal" evidence="1">
    <location>
        <begin position="5"/>
        <end position="77"/>
    </location>
</feature>
<feature type="domain" description="Transcription regulator PadR C-terminal" evidence="2">
    <location>
        <begin position="90"/>
        <end position="179"/>
    </location>
</feature>
<dbReference type="STRING" id="2748.CDIV41_140148"/>
<evidence type="ECO:0000313" key="4">
    <source>
        <dbReference type="Proteomes" id="UP000297938"/>
    </source>
</evidence>
<proteinExistence type="predicted"/>
<gene>
    <name evidence="3" type="ORF">CKN69_06530</name>
</gene>
<organism evidence="3 4">
    <name type="scientific">Carnobacterium divergens</name>
    <name type="common">Lactobacillus divergens</name>
    <dbReference type="NCBI Taxonomy" id="2748"/>
    <lineage>
        <taxon>Bacteria</taxon>
        <taxon>Bacillati</taxon>
        <taxon>Bacillota</taxon>
        <taxon>Bacilli</taxon>
        <taxon>Lactobacillales</taxon>
        <taxon>Carnobacteriaceae</taxon>
        <taxon>Carnobacterium</taxon>
    </lineage>
</organism>
<dbReference type="RefSeq" id="WP_074401581.1">
    <property type="nucleotide sequence ID" value="NZ_CBCPJW010000003.1"/>
</dbReference>
<evidence type="ECO:0000313" key="3">
    <source>
        <dbReference type="EMBL" id="TFJ27498.1"/>
    </source>
</evidence>
<name>A0A2R8A2V5_CARDV</name>
<sequence>MDNIVLGLLLMEPLTAYEIRKFIGDNLQSICSDSRGSIQSAINKLLKNNLIYLEEKVENGVNKKRYFINENGKIEFTKWIGKPMVAGKIKNMELSRLFFMGTVPQEKQIELIDGYLSSLKKEKKYLEDILDSIFDSKLTEHLSVQQELDSEEKKYQFFTLKYGLEHNLFDIQFFEKLKEQIIADKKANIKNGED</sequence>
<dbReference type="InterPro" id="IPR005149">
    <property type="entry name" value="Tscrpt_reg_PadR_N"/>
</dbReference>
<evidence type="ECO:0000259" key="2">
    <source>
        <dbReference type="Pfam" id="PF10400"/>
    </source>
</evidence>
<dbReference type="AlphaFoldDB" id="A0A2R8A2V5"/>
<evidence type="ECO:0000259" key="1">
    <source>
        <dbReference type="Pfam" id="PF03551"/>
    </source>
</evidence>
<dbReference type="Pfam" id="PF03551">
    <property type="entry name" value="PadR"/>
    <property type="match status" value="1"/>
</dbReference>
<dbReference type="InterPro" id="IPR036388">
    <property type="entry name" value="WH-like_DNA-bd_sf"/>
</dbReference>
<dbReference type="SUPFAM" id="SSF46785">
    <property type="entry name" value="Winged helix' DNA-binding domain"/>
    <property type="match status" value="1"/>
</dbReference>
<reference evidence="3 4" key="1">
    <citation type="journal article" date="2018" name="Int. J. Food Microbiol.">
        <title>Growth of Carnobacterium spp. isolated from chilled vacuum-packaged meat under relevant acidic conditions.</title>
        <authorList>
            <person name="Zhang P."/>
            <person name="Badoni M."/>
            <person name="Ganzle M."/>
            <person name="Yang X."/>
        </authorList>
    </citation>
    <scope>NUCLEOTIDE SEQUENCE [LARGE SCALE GENOMIC DNA]</scope>
    <source>
        <strain evidence="3 4">B2</strain>
    </source>
</reference>
<dbReference type="InterPro" id="IPR018309">
    <property type="entry name" value="Tscrpt_reg_PadR_C"/>
</dbReference>
<dbReference type="EMBL" id="NRPP01000010">
    <property type="protein sequence ID" value="TFJ27498.1"/>
    <property type="molecule type" value="Genomic_DNA"/>
</dbReference>
<protein>
    <submittedName>
        <fullName evidence="3">PadR family transcriptional regulator</fullName>
    </submittedName>
</protein>
<dbReference type="Gene3D" id="1.10.10.10">
    <property type="entry name" value="Winged helix-like DNA-binding domain superfamily/Winged helix DNA-binding domain"/>
    <property type="match status" value="1"/>
</dbReference>
<accession>A0A2R8A2V5</accession>
<comment type="caution">
    <text evidence="3">The sequence shown here is derived from an EMBL/GenBank/DDBJ whole genome shotgun (WGS) entry which is preliminary data.</text>
</comment>
<dbReference type="Pfam" id="PF10400">
    <property type="entry name" value="Vir_act_alpha_C"/>
    <property type="match status" value="1"/>
</dbReference>